<dbReference type="InterPro" id="IPR011009">
    <property type="entry name" value="Kinase-like_dom_sf"/>
</dbReference>
<dbReference type="GO" id="GO:0045087">
    <property type="term" value="P:innate immune response"/>
    <property type="evidence" value="ECO:0007669"/>
    <property type="project" value="InterPro"/>
</dbReference>
<evidence type="ECO:0000256" key="7">
    <source>
        <dbReference type="ARBA" id="ARBA00023157"/>
    </source>
</evidence>
<dbReference type="GO" id="GO:0005886">
    <property type="term" value="C:plasma membrane"/>
    <property type="evidence" value="ECO:0007669"/>
    <property type="project" value="UniProtKB-SubCell"/>
</dbReference>
<dbReference type="Gene3D" id="3.30.200.20">
    <property type="entry name" value="Phosphorylase Kinase, domain 1"/>
    <property type="match status" value="1"/>
</dbReference>
<organism evidence="8 9">
    <name type="scientific">Salix viminalis</name>
    <name type="common">Common osier</name>
    <name type="synonym">Basket willow</name>
    <dbReference type="NCBI Taxonomy" id="40686"/>
    <lineage>
        <taxon>Eukaryota</taxon>
        <taxon>Viridiplantae</taxon>
        <taxon>Streptophyta</taxon>
        <taxon>Embryophyta</taxon>
        <taxon>Tracheophyta</taxon>
        <taxon>Spermatophyta</taxon>
        <taxon>Magnoliopsida</taxon>
        <taxon>eudicotyledons</taxon>
        <taxon>Gunneridae</taxon>
        <taxon>Pentapetalae</taxon>
        <taxon>rosids</taxon>
        <taxon>fabids</taxon>
        <taxon>Malpighiales</taxon>
        <taxon>Salicaceae</taxon>
        <taxon>Saliceae</taxon>
        <taxon>Salix</taxon>
    </lineage>
</organism>
<reference evidence="8" key="1">
    <citation type="submission" date="2022-11" db="EMBL/GenBank/DDBJ databases">
        <authorList>
            <person name="Hyden B.L."/>
            <person name="Feng K."/>
            <person name="Yates T."/>
            <person name="Jawdy S."/>
            <person name="Smart L.B."/>
            <person name="Muchero W."/>
        </authorList>
    </citation>
    <scope>NUCLEOTIDE SEQUENCE</scope>
    <source>
        <tissue evidence="8">Shoot tip</tissue>
    </source>
</reference>
<evidence type="ECO:0000313" key="9">
    <source>
        <dbReference type="Proteomes" id="UP001151529"/>
    </source>
</evidence>
<accession>A0A9Q0STG9</accession>
<keyword evidence="5" id="KW-1133">Transmembrane helix</keyword>
<protein>
    <recommendedName>
        <fullName evidence="10">Protein kinase domain-containing protein</fullName>
    </recommendedName>
</protein>
<name>A0A9Q0STG9_SALVM</name>
<comment type="caution">
    <text evidence="8">The sequence shown here is derived from an EMBL/GenBank/DDBJ whole genome shotgun (WGS) entry which is preliminary data.</text>
</comment>
<gene>
    <name evidence="8" type="ORF">OIU85_005480</name>
</gene>
<keyword evidence="7" id="KW-1015">Disulfide bond</keyword>
<sequence length="103" mass="11632">MNLHSANGTAFESEKPVIFSLEESEEATKSFAKTKKIEEGGYGCVYHGFLRGQVYKIFEDQDPETALADAIDKNLRNSYPMEDAYKDTLVDEENEQSVNDKVD</sequence>
<keyword evidence="4" id="KW-0732">Signal</keyword>
<reference evidence="8" key="2">
    <citation type="journal article" date="2023" name="Int. J. Mol. Sci.">
        <title>De Novo Assembly and Annotation of 11 Diverse Shrub Willow (Salix) Genomes Reveals Novel Gene Organization in Sex-Linked Regions.</title>
        <authorList>
            <person name="Hyden B."/>
            <person name="Feng K."/>
            <person name="Yates T.B."/>
            <person name="Jawdy S."/>
            <person name="Cereghino C."/>
            <person name="Smart L.B."/>
            <person name="Muchero W."/>
        </authorList>
    </citation>
    <scope>NUCLEOTIDE SEQUENCE [LARGE SCALE GENOMIC DNA]</scope>
    <source>
        <tissue evidence="8">Shoot tip</tissue>
    </source>
</reference>
<evidence type="ECO:0000256" key="4">
    <source>
        <dbReference type="ARBA" id="ARBA00022729"/>
    </source>
</evidence>
<keyword evidence="3" id="KW-0812">Transmembrane</keyword>
<dbReference type="OrthoDB" id="4062651at2759"/>
<dbReference type="EMBL" id="JAPFFL010000012">
    <property type="protein sequence ID" value="KAJ6689072.1"/>
    <property type="molecule type" value="Genomic_DNA"/>
</dbReference>
<keyword evidence="9" id="KW-1185">Reference proteome</keyword>
<dbReference type="GO" id="GO:0019199">
    <property type="term" value="F:transmembrane receptor protein kinase activity"/>
    <property type="evidence" value="ECO:0007669"/>
    <property type="project" value="InterPro"/>
</dbReference>
<evidence type="ECO:0000256" key="1">
    <source>
        <dbReference type="ARBA" id="ARBA00004162"/>
    </source>
</evidence>
<proteinExistence type="predicted"/>
<evidence type="ECO:0000256" key="2">
    <source>
        <dbReference type="ARBA" id="ARBA00022475"/>
    </source>
</evidence>
<comment type="subcellular location">
    <subcellularLocation>
        <location evidence="1">Cell membrane</location>
        <topology evidence="1">Single-pass membrane protein</topology>
    </subcellularLocation>
</comment>
<keyword evidence="2" id="KW-1003">Cell membrane</keyword>
<dbReference type="PANTHER" id="PTHR46204:SF8">
    <property type="entry name" value="PROTEIN KINASE DOMAIN-CONTAINING PROTEIN"/>
    <property type="match status" value="1"/>
</dbReference>
<dbReference type="PANTHER" id="PTHR46204">
    <property type="entry name" value="CHITIN ELICITOR RECEPTOR KINASE 1-RELATED"/>
    <property type="match status" value="1"/>
</dbReference>
<dbReference type="AlphaFoldDB" id="A0A9Q0STG9"/>
<keyword evidence="6" id="KW-0472">Membrane</keyword>
<evidence type="ECO:0008006" key="10">
    <source>
        <dbReference type="Google" id="ProtNLM"/>
    </source>
</evidence>
<dbReference type="SUPFAM" id="SSF56112">
    <property type="entry name" value="Protein kinase-like (PK-like)"/>
    <property type="match status" value="1"/>
</dbReference>
<evidence type="ECO:0000256" key="6">
    <source>
        <dbReference type="ARBA" id="ARBA00023136"/>
    </source>
</evidence>
<dbReference type="InterPro" id="IPR044812">
    <property type="entry name" value="CERK1/LYK3-like"/>
</dbReference>
<dbReference type="Proteomes" id="UP001151529">
    <property type="component" value="Chromosome 8"/>
</dbReference>
<evidence type="ECO:0000256" key="5">
    <source>
        <dbReference type="ARBA" id="ARBA00022989"/>
    </source>
</evidence>
<evidence type="ECO:0000256" key="3">
    <source>
        <dbReference type="ARBA" id="ARBA00022692"/>
    </source>
</evidence>
<evidence type="ECO:0000313" key="8">
    <source>
        <dbReference type="EMBL" id="KAJ6689072.1"/>
    </source>
</evidence>